<feature type="non-terminal residue" evidence="2">
    <location>
        <position position="212"/>
    </location>
</feature>
<evidence type="ECO:0000313" key="2">
    <source>
        <dbReference type="EMBL" id="KAH0873984.1"/>
    </source>
</evidence>
<gene>
    <name evidence="2" type="ORF">HID58_071346</name>
</gene>
<accession>A0ABQ7Z1F9</accession>
<sequence>MRELMYILGAQQKCLDHELKAMSLTKRFDNESSKDDKPEEQHQRSSSVQQSIDDKPCLYYRRGFRRQMVIPVHVHAFTSALNLIDNVSWRATVTDVSAFSPILVREFLANLSEANSTVRIRNEVFQITSTVVNQTFDIPDGGDSEEWKLAYLDHSDSILPGGLRNQWNDFSIFDQCIDMFTKSTCQEEVSHMLDDDQIMEPLCINEDTLDEH</sequence>
<comment type="caution">
    <text evidence="2">The sequence shown here is derived from an EMBL/GenBank/DDBJ whole genome shotgun (WGS) entry which is preliminary data.</text>
</comment>
<reference evidence="2 3" key="1">
    <citation type="submission" date="2021-05" db="EMBL/GenBank/DDBJ databases">
        <title>Genome Assembly of Synthetic Allotetraploid Brassica napus Reveals Homoeologous Exchanges between Subgenomes.</title>
        <authorList>
            <person name="Davis J.T."/>
        </authorList>
    </citation>
    <scope>NUCLEOTIDE SEQUENCE [LARGE SCALE GENOMIC DNA]</scope>
    <source>
        <strain evidence="3">cv. Da-Ae</strain>
        <tissue evidence="2">Seedling</tissue>
    </source>
</reference>
<dbReference type="EMBL" id="JAGKQM010000016">
    <property type="protein sequence ID" value="KAH0873984.1"/>
    <property type="molecule type" value="Genomic_DNA"/>
</dbReference>
<name>A0ABQ7Z1F9_BRANA</name>
<dbReference type="Proteomes" id="UP000824890">
    <property type="component" value="Unassembled WGS sequence"/>
</dbReference>
<protein>
    <submittedName>
        <fullName evidence="2">Uncharacterized protein</fullName>
    </submittedName>
</protein>
<organism evidence="2 3">
    <name type="scientific">Brassica napus</name>
    <name type="common">Rape</name>
    <dbReference type="NCBI Taxonomy" id="3708"/>
    <lineage>
        <taxon>Eukaryota</taxon>
        <taxon>Viridiplantae</taxon>
        <taxon>Streptophyta</taxon>
        <taxon>Embryophyta</taxon>
        <taxon>Tracheophyta</taxon>
        <taxon>Spermatophyta</taxon>
        <taxon>Magnoliopsida</taxon>
        <taxon>eudicotyledons</taxon>
        <taxon>Gunneridae</taxon>
        <taxon>Pentapetalae</taxon>
        <taxon>rosids</taxon>
        <taxon>malvids</taxon>
        <taxon>Brassicales</taxon>
        <taxon>Brassicaceae</taxon>
        <taxon>Brassiceae</taxon>
        <taxon>Brassica</taxon>
    </lineage>
</organism>
<keyword evidence="3" id="KW-1185">Reference proteome</keyword>
<proteinExistence type="predicted"/>
<evidence type="ECO:0000256" key="1">
    <source>
        <dbReference type="SAM" id="MobiDB-lite"/>
    </source>
</evidence>
<feature type="region of interest" description="Disordered" evidence="1">
    <location>
        <begin position="28"/>
        <end position="50"/>
    </location>
</feature>
<feature type="compositionally biased region" description="Basic and acidic residues" evidence="1">
    <location>
        <begin position="28"/>
        <end position="43"/>
    </location>
</feature>
<evidence type="ECO:0000313" key="3">
    <source>
        <dbReference type="Proteomes" id="UP000824890"/>
    </source>
</evidence>